<feature type="transmembrane region" description="Helical" evidence="1">
    <location>
        <begin position="20"/>
        <end position="43"/>
    </location>
</feature>
<comment type="caution">
    <text evidence="2">The sequence shown here is derived from an EMBL/GenBank/DDBJ whole genome shotgun (WGS) entry which is preliminary data.</text>
</comment>
<evidence type="ECO:0000313" key="3">
    <source>
        <dbReference type="Proteomes" id="UP000180215"/>
    </source>
</evidence>
<name>A0A1S1P6Q4_METEX</name>
<dbReference type="EMBL" id="MNAO01000048">
    <property type="protein sequence ID" value="OHV17290.1"/>
    <property type="molecule type" value="Genomic_DNA"/>
</dbReference>
<reference evidence="2 3" key="1">
    <citation type="submission" date="2016-10" db="EMBL/GenBank/DDBJ databases">
        <title>Draft genome sequence of Methylobacterium extorquens CP3, a seed endophyte of Crotalaria pumila with plant growth-promoting and metal tolerance properties.</title>
        <authorList>
            <person name="Sanchez-Lopez A.S."/>
            <person name="Van Hamme J.D."/>
            <person name="Thijs S."/>
            <person name="Mcammond B.M."/>
            <person name="Stevens V."/>
            <person name="Gonzalez-Chavez M.D.C."/>
            <person name="Vangronsveld J."/>
        </authorList>
    </citation>
    <scope>NUCLEOTIDE SEQUENCE [LARGE SCALE GENOMIC DNA]</scope>
    <source>
        <strain evidence="2 3">CP3</strain>
    </source>
</reference>
<keyword evidence="1" id="KW-0472">Membrane</keyword>
<organism evidence="2 3">
    <name type="scientific">Methylorubrum extorquens</name>
    <name type="common">Methylobacterium dichloromethanicum</name>
    <name type="synonym">Methylobacterium extorquens</name>
    <dbReference type="NCBI Taxonomy" id="408"/>
    <lineage>
        <taxon>Bacteria</taxon>
        <taxon>Pseudomonadati</taxon>
        <taxon>Pseudomonadota</taxon>
        <taxon>Alphaproteobacteria</taxon>
        <taxon>Hyphomicrobiales</taxon>
        <taxon>Methylobacteriaceae</taxon>
        <taxon>Methylorubrum</taxon>
    </lineage>
</organism>
<protein>
    <submittedName>
        <fullName evidence="2">Uncharacterized protein</fullName>
    </submittedName>
</protein>
<dbReference type="AlphaFoldDB" id="A0A1S1P6Q4"/>
<keyword evidence="1" id="KW-0812">Transmembrane</keyword>
<dbReference type="Proteomes" id="UP000180215">
    <property type="component" value="Unassembled WGS sequence"/>
</dbReference>
<sequence>MLHEDRRRTTSADERHRRDFHTVMGLLILWGGSFWQLARAALWGVVLSPSRQEMDRWLSDDPVAFWIGVFIWVMLGPVMMVGTGIFAWIHRNDPI</sequence>
<feature type="transmembrane region" description="Helical" evidence="1">
    <location>
        <begin position="63"/>
        <end position="89"/>
    </location>
</feature>
<proteinExistence type="predicted"/>
<evidence type="ECO:0000256" key="1">
    <source>
        <dbReference type="SAM" id="Phobius"/>
    </source>
</evidence>
<evidence type="ECO:0000313" key="2">
    <source>
        <dbReference type="EMBL" id="OHV17290.1"/>
    </source>
</evidence>
<accession>A0A1S1P6Q4</accession>
<gene>
    <name evidence="2" type="ORF">BK022_06515</name>
</gene>
<keyword evidence="1" id="KW-1133">Transmembrane helix</keyword>